<feature type="region of interest" description="Disordered" evidence="5">
    <location>
        <begin position="321"/>
        <end position="348"/>
    </location>
</feature>
<evidence type="ECO:0000256" key="3">
    <source>
        <dbReference type="ARBA" id="ARBA00022989"/>
    </source>
</evidence>
<keyword evidence="3 6" id="KW-1133">Transmembrane helix</keyword>
<dbReference type="AlphaFoldDB" id="A0A7S0WV11"/>
<evidence type="ECO:0000256" key="4">
    <source>
        <dbReference type="ARBA" id="ARBA00023136"/>
    </source>
</evidence>
<dbReference type="InterPro" id="IPR050186">
    <property type="entry name" value="TPT_transporter"/>
</dbReference>
<protein>
    <recommendedName>
        <fullName evidence="7">Sugar phosphate transporter domain-containing protein</fullName>
    </recommendedName>
</protein>
<feature type="transmembrane region" description="Helical" evidence="6">
    <location>
        <begin position="225"/>
        <end position="245"/>
    </location>
</feature>
<gene>
    <name evidence="8" type="ORF">CLEI1391_LOCUS12614</name>
</gene>
<organism evidence="8">
    <name type="scientific">Chlamydomonas leiostraca</name>
    <dbReference type="NCBI Taxonomy" id="1034604"/>
    <lineage>
        <taxon>Eukaryota</taxon>
        <taxon>Viridiplantae</taxon>
        <taxon>Chlorophyta</taxon>
        <taxon>core chlorophytes</taxon>
        <taxon>Chlorophyceae</taxon>
        <taxon>CS clade</taxon>
        <taxon>Chlamydomonadales</taxon>
        <taxon>Chlamydomonadaceae</taxon>
        <taxon>Chlamydomonas</taxon>
    </lineage>
</organism>
<sequence>MAIEDQRTAADALLWVSNIVSSVLIIFMTKLLMQSYRFLYSTTISGCHFLSCSLALWGAGMAGFTEPGPPVPAKHSVAYALVGAVSIATANFSLMWNSLGFYQLAKLFLAPAVCALEVQLLGRLVTFPLVVCIGVVLAGVGIITVNDLTVQGPGFLMALLFVGSTALQQVMCGRLQAMHKVAPHQLLAATAPLQGGLLLVAGPVIDWLATGKWVHQWEVNVPGLEMLGVSCAVAVAVNLTQFMLLGRFTATTFQVIGQSKMVLVLLGGWLVFREVIGMREAGGIVIAVVGMIGYGLVAAQTPLQPAGVLGAPTIRAPFMSPQSAAAGAGGEQPGSPGTPTTHANSSKA</sequence>
<evidence type="ECO:0000256" key="5">
    <source>
        <dbReference type="SAM" id="MobiDB-lite"/>
    </source>
</evidence>
<dbReference type="EMBL" id="HBFB01022426">
    <property type="protein sequence ID" value="CAD8685906.1"/>
    <property type="molecule type" value="Transcribed_RNA"/>
</dbReference>
<keyword evidence="2 6" id="KW-0812">Transmembrane</keyword>
<dbReference type="InterPro" id="IPR004853">
    <property type="entry name" value="Sugar_P_trans_dom"/>
</dbReference>
<feature type="compositionally biased region" description="Polar residues" evidence="5">
    <location>
        <begin position="335"/>
        <end position="348"/>
    </location>
</feature>
<keyword evidence="4 6" id="KW-0472">Membrane</keyword>
<proteinExistence type="predicted"/>
<evidence type="ECO:0000256" key="2">
    <source>
        <dbReference type="ARBA" id="ARBA00022692"/>
    </source>
</evidence>
<feature type="transmembrane region" description="Helical" evidence="6">
    <location>
        <begin position="120"/>
        <end position="143"/>
    </location>
</feature>
<reference evidence="8" key="1">
    <citation type="submission" date="2021-01" db="EMBL/GenBank/DDBJ databases">
        <authorList>
            <person name="Corre E."/>
            <person name="Pelletier E."/>
            <person name="Niang G."/>
            <person name="Scheremetjew M."/>
            <person name="Finn R."/>
            <person name="Kale V."/>
            <person name="Holt S."/>
            <person name="Cochrane G."/>
            <person name="Meng A."/>
            <person name="Brown T."/>
            <person name="Cohen L."/>
        </authorList>
    </citation>
    <scope>NUCLEOTIDE SEQUENCE</scope>
    <source>
        <strain evidence="8">SAG 11-49</strain>
    </source>
</reference>
<comment type="subcellular location">
    <subcellularLocation>
        <location evidence="1">Membrane</location>
        <topology evidence="1">Multi-pass membrane protein</topology>
    </subcellularLocation>
</comment>
<feature type="transmembrane region" description="Helical" evidence="6">
    <location>
        <begin position="12"/>
        <end position="31"/>
    </location>
</feature>
<feature type="transmembrane region" description="Helical" evidence="6">
    <location>
        <begin position="186"/>
        <end position="205"/>
    </location>
</feature>
<feature type="transmembrane region" description="Helical" evidence="6">
    <location>
        <begin position="77"/>
        <end position="99"/>
    </location>
</feature>
<evidence type="ECO:0000259" key="7">
    <source>
        <dbReference type="Pfam" id="PF03151"/>
    </source>
</evidence>
<feature type="transmembrane region" description="Helical" evidence="6">
    <location>
        <begin position="155"/>
        <end position="174"/>
    </location>
</feature>
<dbReference type="PANTHER" id="PTHR11132">
    <property type="entry name" value="SOLUTE CARRIER FAMILY 35"/>
    <property type="match status" value="1"/>
</dbReference>
<accession>A0A7S0WV11</accession>
<evidence type="ECO:0000313" key="8">
    <source>
        <dbReference type="EMBL" id="CAD8685906.1"/>
    </source>
</evidence>
<evidence type="ECO:0000256" key="1">
    <source>
        <dbReference type="ARBA" id="ARBA00004141"/>
    </source>
</evidence>
<dbReference type="GO" id="GO:0016020">
    <property type="term" value="C:membrane"/>
    <property type="evidence" value="ECO:0007669"/>
    <property type="project" value="UniProtKB-SubCell"/>
</dbReference>
<feature type="transmembrane region" description="Helical" evidence="6">
    <location>
        <begin position="278"/>
        <end position="297"/>
    </location>
</feature>
<name>A0A7S0WV11_9CHLO</name>
<feature type="domain" description="Sugar phosphate transporter" evidence="7">
    <location>
        <begin position="21"/>
        <end position="294"/>
    </location>
</feature>
<evidence type="ECO:0000256" key="6">
    <source>
        <dbReference type="SAM" id="Phobius"/>
    </source>
</evidence>
<dbReference type="Pfam" id="PF03151">
    <property type="entry name" value="TPT"/>
    <property type="match status" value="1"/>
</dbReference>